<reference evidence="2 3" key="1">
    <citation type="submission" date="2013-09" db="EMBL/GenBank/DDBJ databases">
        <authorList>
            <person name="Zeng Z."/>
            <person name="Chen C."/>
        </authorList>
    </citation>
    <scope>NUCLEOTIDE SEQUENCE [LARGE SCALE GENOMIC DNA]</scope>
    <source>
        <strain evidence="2 3">WB 3.3-2</strain>
    </source>
</reference>
<evidence type="ECO:0000313" key="2">
    <source>
        <dbReference type="EMBL" id="KGO86477.1"/>
    </source>
</evidence>
<feature type="transmembrane region" description="Helical" evidence="1">
    <location>
        <begin position="5"/>
        <end position="23"/>
    </location>
</feature>
<accession>A0A0A2M1F7</accession>
<dbReference type="EMBL" id="JRLX01000010">
    <property type="protein sequence ID" value="KGO86477.1"/>
    <property type="molecule type" value="Genomic_DNA"/>
</dbReference>
<evidence type="ECO:0000256" key="1">
    <source>
        <dbReference type="SAM" id="Phobius"/>
    </source>
</evidence>
<keyword evidence="1" id="KW-0472">Membrane</keyword>
<dbReference type="OrthoDB" id="1255836at2"/>
<name>A0A0A2M1F7_9FLAO</name>
<dbReference type="RefSeq" id="WP_020213830.1">
    <property type="nucleotide sequence ID" value="NZ_JRLX01000010.1"/>
</dbReference>
<proteinExistence type="predicted"/>
<sequence>MKSKFFIKGVISILLIFLSMYLIDVFVTIPNNVSIKVNEIKYSFKGKIIEKFAVRNTEPTHLKVLIKYDSIITISPNPDLVDVAAVGDSLYKPANENYIFLSSNGNIKKFFYTKLSYETRSNKNFPREWRNKWLDSSMWDSSKEIN</sequence>
<keyword evidence="1" id="KW-1133">Transmembrane helix</keyword>
<organism evidence="2 3">
    <name type="scientific">Flavobacterium rivuli WB 3.3-2 = DSM 21788</name>
    <dbReference type="NCBI Taxonomy" id="1121895"/>
    <lineage>
        <taxon>Bacteria</taxon>
        <taxon>Pseudomonadati</taxon>
        <taxon>Bacteroidota</taxon>
        <taxon>Flavobacteriia</taxon>
        <taxon>Flavobacteriales</taxon>
        <taxon>Flavobacteriaceae</taxon>
        <taxon>Flavobacterium</taxon>
    </lineage>
</organism>
<evidence type="ECO:0000313" key="3">
    <source>
        <dbReference type="Proteomes" id="UP000030152"/>
    </source>
</evidence>
<keyword evidence="3" id="KW-1185">Reference proteome</keyword>
<keyword evidence="1" id="KW-0812">Transmembrane</keyword>
<dbReference type="Proteomes" id="UP000030152">
    <property type="component" value="Unassembled WGS sequence"/>
</dbReference>
<comment type="caution">
    <text evidence="2">The sequence shown here is derived from an EMBL/GenBank/DDBJ whole genome shotgun (WGS) entry which is preliminary data.</text>
</comment>
<gene>
    <name evidence="2" type="ORF">Q765_11430</name>
</gene>
<protein>
    <submittedName>
        <fullName evidence="2">Uncharacterized protein</fullName>
    </submittedName>
</protein>
<dbReference type="AlphaFoldDB" id="A0A0A2M1F7"/>